<feature type="compositionally biased region" description="Polar residues" evidence="1">
    <location>
        <begin position="119"/>
        <end position="143"/>
    </location>
</feature>
<dbReference type="VEuPathDB" id="FungiDB:MAPG_07261"/>
<feature type="region of interest" description="Disordered" evidence="1">
    <location>
        <begin position="111"/>
        <end position="147"/>
    </location>
</feature>
<feature type="region of interest" description="Disordered" evidence="1">
    <location>
        <begin position="202"/>
        <end position="245"/>
    </location>
</feature>
<dbReference type="EMBL" id="GL876971">
    <property type="protein sequence ID" value="KLU88274.1"/>
    <property type="molecule type" value="Genomic_DNA"/>
</dbReference>
<organism evidence="3 4">
    <name type="scientific">Magnaporthiopsis poae (strain ATCC 64411 / 73-15)</name>
    <name type="common">Kentucky bluegrass fungus</name>
    <name type="synonym">Magnaporthe poae</name>
    <dbReference type="NCBI Taxonomy" id="644358"/>
    <lineage>
        <taxon>Eukaryota</taxon>
        <taxon>Fungi</taxon>
        <taxon>Dikarya</taxon>
        <taxon>Ascomycota</taxon>
        <taxon>Pezizomycotina</taxon>
        <taxon>Sordariomycetes</taxon>
        <taxon>Sordariomycetidae</taxon>
        <taxon>Magnaporthales</taxon>
        <taxon>Magnaporthaceae</taxon>
        <taxon>Magnaporthiopsis</taxon>
    </lineage>
</organism>
<reference evidence="3" key="4">
    <citation type="journal article" date="2015" name="G3 (Bethesda)">
        <title>Genome sequences of three phytopathogenic species of the Magnaporthaceae family of fungi.</title>
        <authorList>
            <person name="Okagaki L.H."/>
            <person name="Nunes C.C."/>
            <person name="Sailsbery J."/>
            <person name="Clay B."/>
            <person name="Brown D."/>
            <person name="John T."/>
            <person name="Oh Y."/>
            <person name="Young N."/>
            <person name="Fitzgerald M."/>
            <person name="Haas B.J."/>
            <person name="Zeng Q."/>
            <person name="Young S."/>
            <person name="Adiconis X."/>
            <person name="Fan L."/>
            <person name="Levin J.Z."/>
            <person name="Mitchell T.K."/>
            <person name="Okubara P.A."/>
            <person name="Farman M.L."/>
            <person name="Kohn L.M."/>
            <person name="Birren B."/>
            <person name="Ma L.-J."/>
            <person name="Dean R.A."/>
        </authorList>
    </citation>
    <scope>NUCLEOTIDE SEQUENCE</scope>
    <source>
        <strain evidence="3">ATCC 64411 / 73-15</strain>
    </source>
</reference>
<feature type="compositionally biased region" description="Polar residues" evidence="1">
    <location>
        <begin position="17"/>
        <end position="39"/>
    </location>
</feature>
<reference evidence="2" key="2">
    <citation type="submission" date="2010-05" db="EMBL/GenBank/DDBJ databases">
        <title>The Genome Sequence of Magnaporthe poae strain ATCC 64411.</title>
        <authorList>
            <consortium name="The Broad Institute Genome Sequencing Platform"/>
            <consortium name="Broad Institute Genome Sequencing Center for Infectious Disease"/>
            <person name="Ma L.-J."/>
            <person name="Dead R."/>
            <person name="Young S."/>
            <person name="Zeng Q."/>
            <person name="Koehrsen M."/>
            <person name="Alvarado L."/>
            <person name="Berlin A."/>
            <person name="Chapman S.B."/>
            <person name="Chen Z."/>
            <person name="Freedman E."/>
            <person name="Gellesch M."/>
            <person name="Goldberg J."/>
            <person name="Griggs A."/>
            <person name="Gujja S."/>
            <person name="Heilman E.R."/>
            <person name="Heiman D."/>
            <person name="Hepburn T."/>
            <person name="Howarth C."/>
            <person name="Jen D."/>
            <person name="Larson L."/>
            <person name="Mehta T."/>
            <person name="Neiman D."/>
            <person name="Pearson M."/>
            <person name="Roberts A."/>
            <person name="Saif S."/>
            <person name="Shea T."/>
            <person name="Shenoy N."/>
            <person name="Sisk P."/>
            <person name="Stolte C."/>
            <person name="Sykes S."/>
            <person name="Walk T."/>
            <person name="White J."/>
            <person name="Yandava C."/>
            <person name="Haas B."/>
            <person name="Nusbaum C."/>
            <person name="Birren B."/>
        </authorList>
    </citation>
    <scope>NUCLEOTIDE SEQUENCE</scope>
    <source>
        <strain evidence="2">ATCC 64411</strain>
    </source>
</reference>
<evidence type="ECO:0000313" key="3">
    <source>
        <dbReference type="EnsemblFungi" id="MAPG_07261T0"/>
    </source>
</evidence>
<dbReference type="Proteomes" id="UP000011715">
    <property type="component" value="Unassembled WGS sequence"/>
</dbReference>
<sequence>MPQTASSFSCKPGRPETLSSTSLLPQLRTTASNSNQSEAANPPGPIPRRYPRTGSAAAGPVFGAQHGHAGSGTDPARPEGTWWHDSDGNPSVSSSCSGMKIGFSYCAEAPAGPPGGGSSRSTTIAATNPGGPSTTKPPGNGIQTPRPVQEGVVGGSPVTTLDPTTTNPGNGINTPTPAQDGHGRQLQQAYVCVGVVVGGGGGSPVTTPGPTTTKPGNGHHGPYAHATRHGRQQQQVLLCGRGGSS</sequence>
<feature type="compositionally biased region" description="Low complexity" evidence="1">
    <location>
        <begin position="163"/>
        <end position="177"/>
    </location>
</feature>
<gene>
    <name evidence="2" type="ORF">MAPG_07261</name>
</gene>
<reference evidence="2" key="3">
    <citation type="submission" date="2011-03" db="EMBL/GenBank/DDBJ databases">
        <title>Annotation of Magnaporthe poae ATCC 64411.</title>
        <authorList>
            <person name="Ma L.-J."/>
            <person name="Dead R."/>
            <person name="Young S.K."/>
            <person name="Zeng Q."/>
            <person name="Gargeya S."/>
            <person name="Fitzgerald M."/>
            <person name="Haas B."/>
            <person name="Abouelleil A."/>
            <person name="Alvarado L."/>
            <person name="Arachchi H.M."/>
            <person name="Berlin A."/>
            <person name="Brown A."/>
            <person name="Chapman S.B."/>
            <person name="Chen Z."/>
            <person name="Dunbar C."/>
            <person name="Freedman E."/>
            <person name="Gearin G."/>
            <person name="Gellesch M."/>
            <person name="Goldberg J."/>
            <person name="Griggs A."/>
            <person name="Gujja S."/>
            <person name="Heiman D."/>
            <person name="Howarth C."/>
            <person name="Larson L."/>
            <person name="Lui A."/>
            <person name="MacDonald P.J.P."/>
            <person name="Mehta T."/>
            <person name="Montmayeur A."/>
            <person name="Murphy C."/>
            <person name="Neiman D."/>
            <person name="Pearson M."/>
            <person name="Priest M."/>
            <person name="Roberts A."/>
            <person name="Saif S."/>
            <person name="Shea T."/>
            <person name="Shenoy N."/>
            <person name="Sisk P."/>
            <person name="Stolte C."/>
            <person name="Sykes S."/>
            <person name="Yandava C."/>
            <person name="Wortman J."/>
            <person name="Nusbaum C."/>
            <person name="Birren B."/>
        </authorList>
    </citation>
    <scope>NUCLEOTIDE SEQUENCE</scope>
    <source>
        <strain evidence="2">ATCC 64411</strain>
    </source>
</reference>
<feature type="compositionally biased region" description="Low complexity" evidence="1">
    <location>
        <begin position="204"/>
        <end position="216"/>
    </location>
</feature>
<evidence type="ECO:0000256" key="1">
    <source>
        <dbReference type="SAM" id="MobiDB-lite"/>
    </source>
</evidence>
<name>A0A0C4E472_MAGP6</name>
<proteinExistence type="predicted"/>
<reference evidence="4" key="1">
    <citation type="submission" date="2010-05" db="EMBL/GenBank/DDBJ databases">
        <title>The genome sequence of Magnaporthe poae strain ATCC 64411.</title>
        <authorList>
            <person name="Ma L.-J."/>
            <person name="Dead R."/>
            <person name="Young S."/>
            <person name="Zeng Q."/>
            <person name="Koehrsen M."/>
            <person name="Alvarado L."/>
            <person name="Berlin A."/>
            <person name="Chapman S.B."/>
            <person name="Chen Z."/>
            <person name="Freedman E."/>
            <person name="Gellesch M."/>
            <person name="Goldberg J."/>
            <person name="Griggs A."/>
            <person name="Gujja S."/>
            <person name="Heilman E.R."/>
            <person name="Heiman D."/>
            <person name="Hepburn T."/>
            <person name="Howarth C."/>
            <person name="Jen D."/>
            <person name="Larson L."/>
            <person name="Mehta T."/>
            <person name="Neiman D."/>
            <person name="Pearson M."/>
            <person name="Roberts A."/>
            <person name="Saif S."/>
            <person name="Shea T."/>
            <person name="Shenoy N."/>
            <person name="Sisk P."/>
            <person name="Stolte C."/>
            <person name="Sykes S."/>
            <person name="Walk T."/>
            <person name="White J."/>
            <person name="Yandava C."/>
            <person name="Haas B."/>
            <person name="Nusbaum C."/>
            <person name="Birren B."/>
        </authorList>
    </citation>
    <scope>NUCLEOTIDE SEQUENCE [LARGE SCALE GENOMIC DNA]</scope>
    <source>
        <strain evidence="4">ATCC 64411 / 73-15</strain>
    </source>
</reference>
<evidence type="ECO:0000313" key="4">
    <source>
        <dbReference type="Proteomes" id="UP000011715"/>
    </source>
</evidence>
<feature type="region of interest" description="Disordered" evidence="1">
    <location>
        <begin position="161"/>
        <end position="182"/>
    </location>
</feature>
<keyword evidence="4" id="KW-1185">Reference proteome</keyword>
<protein>
    <submittedName>
        <fullName evidence="2 3">Uncharacterized protein</fullName>
    </submittedName>
</protein>
<dbReference type="AlphaFoldDB" id="A0A0C4E472"/>
<reference evidence="3" key="5">
    <citation type="submission" date="2015-06" db="UniProtKB">
        <authorList>
            <consortium name="EnsemblFungi"/>
        </authorList>
    </citation>
    <scope>IDENTIFICATION</scope>
    <source>
        <strain evidence="3">ATCC 64411</strain>
    </source>
</reference>
<feature type="region of interest" description="Disordered" evidence="1">
    <location>
        <begin position="1"/>
        <end position="94"/>
    </location>
</feature>
<dbReference type="EnsemblFungi" id="MAPG_07261T0">
    <property type="protein sequence ID" value="MAPG_07261T0"/>
    <property type="gene ID" value="MAPG_07261"/>
</dbReference>
<dbReference type="EMBL" id="ADBL01001756">
    <property type="status" value="NOT_ANNOTATED_CDS"/>
    <property type="molecule type" value="Genomic_DNA"/>
</dbReference>
<accession>A0A0C4E472</accession>
<evidence type="ECO:0000313" key="2">
    <source>
        <dbReference type="EMBL" id="KLU88274.1"/>
    </source>
</evidence>